<evidence type="ECO:0000313" key="3">
    <source>
        <dbReference type="Proteomes" id="UP001303160"/>
    </source>
</evidence>
<dbReference type="Gene3D" id="1.25.40.10">
    <property type="entry name" value="Tetratricopeptide repeat domain"/>
    <property type="match status" value="1"/>
</dbReference>
<gene>
    <name evidence="2" type="ORF">QBC40DRAFT_289844</name>
</gene>
<reference evidence="2" key="2">
    <citation type="submission" date="2023-05" db="EMBL/GenBank/DDBJ databases">
        <authorList>
            <consortium name="Lawrence Berkeley National Laboratory"/>
            <person name="Steindorff A."/>
            <person name="Hensen N."/>
            <person name="Bonometti L."/>
            <person name="Westerberg I."/>
            <person name="Brannstrom I.O."/>
            <person name="Guillou S."/>
            <person name="Cros-Aarteil S."/>
            <person name="Calhoun S."/>
            <person name="Haridas S."/>
            <person name="Kuo A."/>
            <person name="Mondo S."/>
            <person name="Pangilinan J."/>
            <person name="Riley R."/>
            <person name="Labutti K."/>
            <person name="Andreopoulos B."/>
            <person name="Lipzen A."/>
            <person name="Chen C."/>
            <person name="Yanf M."/>
            <person name="Daum C."/>
            <person name="Ng V."/>
            <person name="Clum A."/>
            <person name="Ohm R."/>
            <person name="Martin F."/>
            <person name="Silar P."/>
            <person name="Natvig D."/>
            <person name="Lalanne C."/>
            <person name="Gautier V."/>
            <person name="Ament-Velasquez S.L."/>
            <person name="Kruys A."/>
            <person name="Hutchinson M.I."/>
            <person name="Powell A.J."/>
            <person name="Barry K."/>
            <person name="Miller A.N."/>
            <person name="Grigoriev I.V."/>
            <person name="Debuchy R."/>
            <person name="Gladieux P."/>
            <person name="Thoren M.H."/>
            <person name="Johannesson H."/>
        </authorList>
    </citation>
    <scope>NUCLEOTIDE SEQUENCE</scope>
    <source>
        <strain evidence="2">CBS 315.58</strain>
    </source>
</reference>
<reference evidence="2" key="1">
    <citation type="journal article" date="2023" name="Mol. Phylogenet. Evol.">
        <title>Genome-scale phylogeny and comparative genomics of the fungal order Sordariales.</title>
        <authorList>
            <person name="Hensen N."/>
            <person name="Bonometti L."/>
            <person name="Westerberg I."/>
            <person name="Brannstrom I.O."/>
            <person name="Guillou S."/>
            <person name="Cros-Aarteil S."/>
            <person name="Calhoun S."/>
            <person name="Haridas S."/>
            <person name="Kuo A."/>
            <person name="Mondo S."/>
            <person name="Pangilinan J."/>
            <person name="Riley R."/>
            <person name="LaButti K."/>
            <person name="Andreopoulos B."/>
            <person name="Lipzen A."/>
            <person name="Chen C."/>
            <person name="Yan M."/>
            <person name="Daum C."/>
            <person name="Ng V."/>
            <person name="Clum A."/>
            <person name="Steindorff A."/>
            <person name="Ohm R.A."/>
            <person name="Martin F."/>
            <person name="Silar P."/>
            <person name="Natvig D.O."/>
            <person name="Lalanne C."/>
            <person name="Gautier V."/>
            <person name="Ament-Velasquez S.L."/>
            <person name="Kruys A."/>
            <person name="Hutchinson M.I."/>
            <person name="Powell A.J."/>
            <person name="Barry K."/>
            <person name="Miller A.N."/>
            <person name="Grigoriev I.V."/>
            <person name="Debuchy R."/>
            <person name="Gladieux P."/>
            <person name="Hiltunen Thoren M."/>
            <person name="Johannesson H."/>
        </authorList>
    </citation>
    <scope>NUCLEOTIDE SEQUENCE</scope>
    <source>
        <strain evidence="2">CBS 315.58</strain>
    </source>
</reference>
<dbReference type="AlphaFoldDB" id="A0AAN6X8J0"/>
<proteinExistence type="predicted"/>
<name>A0AAN6X8J0_9PEZI</name>
<protein>
    <submittedName>
        <fullName evidence="2">CHAT domain-containing protein</fullName>
    </submittedName>
</protein>
<dbReference type="InterPro" id="IPR024983">
    <property type="entry name" value="CHAT_dom"/>
</dbReference>
<comment type="caution">
    <text evidence="2">The sequence shown here is derived from an EMBL/GenBank/DDBJ whole genome shotgun (WGS) entry which is preliminary data.</text>
</comment>
<evidence type="ECO:0000313" key="2">
    <source>
        <dbReference type="EMBL" id="KAK4194956.1"/>
    </source>
</evidence>
<feature type="domain" description="CHAT" evidence="1">
    <location>
        <begin position="700"/>
        <end position="995"/>
    </location>
</feature>
<evidence type="ECO:0000259" key="1">
    <source>
        <dbReference type="Pfam" id="PF12770"/>
    </source>
</evidence>
<sequence>MKLLSPTAMASRPYPPLWTFQLQIWRLKFFLEHQYHNTPIGISLSELLNDPFICASPSSNVDTVYANIHALTAIGMLRFRVFTINQNDDDLEESLAYMLGAVIDEPLEIGNASRWWLAYVAFLNRVFRHTRDQQYLQQAYELTDKFLACTPTHCPEHLEAETFLSILASERFKITQNIEWLERGVNSVTIATGLSAVDIESILVQAEVDLEIFGRTEETSHIKAAIELAREAVRLSTPEHLDRSRYHLACTLARHYEVLQVRETIEAVENLAEAIDLLQHALESMPRGSKYRFEFSNAMGTMLMLKYKRSKVLADLLDAMLQQGDTADFWAKFIEMVAYMESPDEVQRELCSVFPDNNPEAHMFWKVCRSAYFPDDAVPDAKQDINRAIDYLKDSLAISQESLEGRAGNLLNLAQSLKEKHNDFGDLESKSEAIDAAMKALWLSGAPPTIRIQAGLIAAGYAEGDGNWTLAARLHTKIIALIPSIVSRSSSRRDYQHMLRMTYGTSTRAAAAVLQSGGTPSQVLDLLEGGRGLIASQLVIGCRDDVSDLARLHPELSGRYEELRALVLQPPGLQGSLQDDFQRDKLRAALASREQSERALSLLEAKIRSLPEFSRFQLGMRAEDLVGETKGCHIVYFNIARLRSDAICIDESGIRVIPLPDLEFAEMKRWARYLVGKEKKTKVADLTDFMERNESISQLLVWLWNAAVKPVLKGLDLLCLQQQEVERMPHIIWIPTTDLSFFPIHAAGSHNNGSKENTLSHVVSSYAVTIRSLVYANKNARAGLAGLETSRVLAVAMRDTPDHRGVRYSRLNVDREVDKLKQVFINTRTLKSPSRAQVLDELQRADLIHFACHGVSNAKDPSSGALLLYDAATNAVSPLTIDDIASVNHRSAHIAYLSACSTADSAATDIADESIHLASAFQLAGFPHVIGTLWEADDDAATAVAKEFYSQIESLLAAGTAPQNAVACALHQAVVECRKGGSDCPIDWAPFVHFGR</sequence>
<accession>A0AAN6X8J0</accession>
<dbReference type="Proteomes" id="UP001303160">
    <property type="component" value="Unassembled WGS sequence"/>
</dbReference>
<dbReference type="InterPro" id="IPR011990">
    <property type="entry name" value="TPR-like_helical_dom_sf"/>
</dbReference>
<dbReference type="EMBL" id="MU864031">
    <property type="protein sequence ID" value="KAK4194956.1"/>
    <property type="molecule type" value="Genomic_DNA"/>
</dbReference>
<dbReference type="Pfam" id="PF12770">
    <property type="entry name" value="CHAT"/>
    <property type="match status" value="1"/>
</dbReference>
<organism evidence="2 3">
    <name type="scientific">Triangularia verruculosa</name>
    <dbReference type="NCBI Taxonomy" id="2587418"/>
    <lineage>
        <taxon>Eukaryota</taxon>
        <taxon>Fungi</taxon>
        <taxon>Dikarya</taxon>
        <taxon>Ascomycota</taxon>
        <taxon>Pezizomycotina</taxon>
        <taxon>Sordariomycetes</taxon>
        <taxon>Sordariomycetidae</taxon>
        <taxon>Sordariales</taxon>
        <taxon>Podosporaceae</taxon>
        <taxon>Triangularia</taxon>
    </lineage>
</organism>
<keyword evidence="3" id="KW-1185">Reference proteome</keyword>